<evidence type="ECO:0000256" key="1">
    <source>
        <dbReference type="SAM" id="Phobius"/>
    </source>
</evidence>
<dbReference type="EMBL" id="JADGJD010000066">
    <property type="protein sequence ID" value="KAJ3055691.1"/>
    <property type="molecule type" value="Genomic_DNA"/>
</dbReference>
<dbReference type="Pfam" id="PF16173">
    <property type="entry name" value="DUF4874"/>
    <property type="match status" value="1"/>
</dbReference>
<sequence length="545" mass="60243">MKPHRKASKRCSNITHSKYFWFLGIILLTSIIVAIAVPLVIKKRNALDKTVHFYNPDRGLFTQWDIFANKYQPPTPWELEEMRRTGNSVVHFPVYLNTFLSTPISDKFLSDFAELLNRVRDAGLKVILRFAYTDSIAASPADAAKALVKQHITQLSTILRPASDIILLLEVGFIGVWGEWYYTQNFGNEGVVSDSQWADRVEIMNDVLGMVPGKMVLVRTAQYKQRLLGGDVNVVSGTASVNASTAFGNSTAARIGFHNDCFGGINNDMGTFRSELDRQYMISDSLYVPMEGESCDTSNPTLYSCPTSLSRLQQEHYSLLNDAHHPDVLKFWQQNGCYDSIVSKLGYRFTSTNPVWYGSTRTGRVGASGATVRVAGWERMEISNRGNVGPFNEYVVEVLFVPGVVMGGAGVPDGVKGNGFLGTLDWDLRRIPGSAEGVVIPETSFDVDVGLVDGSVETYGVFINIRSKEPTLAARPPFRIIFANDETVIPDVTQTPFWTQSRINSLAYNATVTPGAVVAENRNATKSVKLGRVSFELKGGLLSWT</sequence>
<comment type="caution">
    <text evidence="4">The sequence shown here is derived from an EMBL/GenBank/DDBJ whole genome shotgun (WGS) entry which is preliminary data.</text>
</comment>
<feature type="domain" description="DUF4874" evidence="3">
    <location>
        <begin position="55"/>
        <end position="222"/>
    </location>
</feature>
<reference evidence="4" key="1">
    <citation type="submission" date="2020-05" db="EMBL/GenBank/DDBJ databases">
        <title>Phylogenomic resolution of chytrid fungi.</title>
        <authorList>
            <person name="Stajich J.E."/>
            <person name="Amses K."/>
            <person name="Simmons R."/>
            <person name="Seto K."/>
            <person name="Myers J."/>
            <person name="Bonds A."/>
            <person name="Quandt C.A."/>
            <person name="Barry K."/>
            <person name="Liu P."/>
            <person name="Grigoriev I."/>
            <person name="Longcore J.E."/>
            <person name="James T.Y."/>
        </authorList>
    </citation>
    <scope>NUCLEOTIDE SEQUENCE</scope>
    <source>
        <strain evidence="4">JEL0318</strain>
    </source>
</reference>
<organism evidence="4 5">
    <name type="scientific">Rhizophlyctis rosea</name>
    <dbReference type="NCBI Taxonomy" id="64517"/>
    <lineage>
        <taxon>Eukaryota</taxon>
        <taxon>Fungi</taxon>
        <taxon>Fungi incertae sedis</taxon>
        <taxon>Chytridiomycota</taxon>
        <taxon>Chytridiomycota incertae sedis</taxon>
        <taxon>Chytridiomycetes</taxon>
        <taxon>Rhizophlyctidales</taxon>
        <taxon>Rhizophlyctidaceae</taxon>
        <taxon>Rhizophlyctis</taxon>
    </lineage>
</organism>
<dbReference type="InterPro" id="IPR032267">
    <property type="entry name" value="DUF4832"/>
</dbReference>
<dbReference type="Pfam" id="PF16116">
    <property type="entry name" value="DUF4832"/>
    <property type="match status" value="1"/>
</dbReference>
<name>A0AAD5X910_9FUNG</name>
<dbReference type="InterPro" id="IPR032379">
    <property type="entry name" value="DUF4874"/>
</dbReference>
<keyword evidence="5" id="KW-1185">Reference proteome</keyword>
<dbReference type="InterPro" id="IPR017853">
    <property type="entry name" value="GH"/>
</dbReference>
<dbReference type="AlphaFoldDB" id="A0AAD5X910"/>
<keyword evidence="1" id="KW-0472">Membrane</keyword>
<dbReference type="Proteomes" id="UP001212841">
    <property type="component" value="Unassembled WGS sequence"/>
</dbReference>
<evidence type="ECO:0000259" key="2">
    <source>
        <dbReference type="Pfam" id="PF16116"/>
    </source>
</evidence>
<feature type="domain" description="DUF4832" evidence="2">
    <location>
        <begin position="254"/>
        <end position="484"/>
    </location>
</feature>
<keyword evidence="1" id="KW-1133">Transmembrane helix</keyword>
<proteinExistence type="predicted"/>
<evidence type="ECO:0008006" key="6">
    <source>
        <dbReference type="Google" id="ProtNLM"/>
    </source>
</evidence>
<gene>
    <name evidence="4" type="ORF">HK097_009658</name>
</gene>
<evidence type="ECO:0000313" key="5">
    <source>
        <dbReference type="Proteomes" id="UP001212841"/>
    </source>
</evidence>
<evidence type="ECO:0000259" key="3">
    <source>
        <dbReference type="Pfam" id="PF16173"/>
    </source>
</evidence>
<accession>A0AAD5X910</accession>
<feature type="transmembrane region" description="Helical" evidence="1">
    <location>
        <begin position="20"/>
        <end position="41"/>
    </location>
</feature>
<keyword evidence="1" id="KW-0812">Transmembrane</keyword>
<protein>
    <recommendedName>
        <fullName evidence="6">DUF4874 domain-containing protein</fullName>
    </recommendedName>
</protein>
<evidence type="ECO:0000313" key="4">
    <source>
        <dbReference type="EMBL" id="KAJ3055691.1"/>
    </source>
</evidence>
<dbReference type="SUPFAM" id="SSF51445">
    <property type="entry name" value="(Trans)glycosidases"/>
    <property type="match status" value="1"/>
</dbReference>